<dbReference type="PANTHER" id="PTHR42756:SF1">
    <property type="entry name" value="TRANSCRIPTIONAL REPRESSOR OF EMRAB OPERON"/>
    <property type="match status" value="1"/>
</dbReference>
<name>A0A3B0R727_9ZZZZ</name>
<evidence type="ECO:0000256" key="1">
    <source>
        <dbReference type="ARBA" id="ARBA00023015"/>
    </source>
</evidence>
<sequence>MAEQENLFNIRDWVPYQLWRLSLEAGYILEDNYSLKYNINGESWRFMAMLASSAPISAKALGAHLDMDQVQVTRALSKLLDNGYITRRTDPHDRRKAILNLSEKGTEVYRAIVDMAMNLEHKLLAKMTEKERDNFKKILRKLLLNVEKIRGS</sequence>
<dbReference type="InterPro" id="IPR036388">
    <property type="entry name" value="WH-like_DNA-bd_sf"/>
</dbReference>
<keyword evidence="2" id="KW-0238">DNA-binding</keyword>
<dbReference type="SUPFAM" id="SSF46785">
    <property type="entry name" value="Winged helix' DNA-binding domain"/>
    <property type="match status" value="1"/>
</dbReference>
<reference evidence="5" key="1">
    <citation type="submission" date="2018-06" db="EMBL/GenBank/DDBJ databases">
        <authorList>
            <person name="Zhirakovskaya E."/>
        </authorList>
    </citation>
    <scope>NUCLEOTIDE SEQUENCE</scope>
</reference>
<evidence type="ECO:0000313" key="5">
    <source>
        <dbReference type="EMBL" id="VAV87921.1"/>
    </source>
</evidence>
<gene>
    <name evidence="5" type="ORF">MNBD_ALPHA02-1157</name>
</gene>
<organism evidence="5">
    <name type="scientific">hydrothermal vent metagenome</name>
    <dbReference type="NCBI Taxonomy" id="652676"/>
    <lineage>
        <taxon>unclassified sequences</taxon>
        <taxon>metagenomes</taxon>
        <taxon>ecological metagenomes</taxon>
    </lineage>
</organism>
<dbReference type="InterPro" id="IPR023187">
    <property type="entry name" value="Tscrpt_reg_MarR-type_CS"/>
</dbReference>
<dbReference type="PROSITE" id="PS01117">
    <property type="entry name" value="HTH_MARR_1"/>
    <property type="match status" value="1"/>
</dbReference>
<accession>A0A3B0R727</accession>
<evidence type="ECO:0000256" key="2">
    <source>
        <dbReference type="ARBA" id="ARBA00023125"/>
    </source>
</evidence>
<proteinExistence type="predicted"/>
<dbReference type="SMART" id="SM00347">
    <property type="entry name" value="HTH_MARR"/>
    <property type="match status" value="1"/>
</dbReference>
<dbReference type="GO" id="GO:0003700">
    <property type="term" value="F:DNA-binding transcription factor activity"/>
    <property type="evidence" value="ECO:0007669"/>
    <property type="project" value="InterPro"/>
</dbReference>
<protein>
    <recommendedName>
        <fullName evidence="4">HTH marR-type domain-containing protein</fullName>
    </recommendedName>
</protein>
<dbReference type="GO" id="GO:0003677">
    <property type="term" value="F:DNA binding"/>
    <property type="evidence" value="ECO:0007669"/>
    <property type="project" value="UniProtKB-KW"/>
</dbReference>
<dbReference type="PROSITE" id="PS50995">
    <property type="entry name" value="HTH_MARR_2"/>
    <property type="match status" value="1"/>
</dbReference>
<keyword evidence="1" id="KW-0805">Transcription regulation</keyword>
<dbReference type="Pfam" id="PF12802">
    <property type="entry name" value="MarR_2"/>
    <property type="match status" value="1"/>
</dbReference>
<keyword evidence="3" id="KW-0804">Transcription</keyword>
<dbReference type="InterPro" id="IPR000835">
    <property type="entry name" value="HTH_MarR-typ"/>
</dbReference>
<dbReference type="InterPro" id="IPR036390">
    <property type="entry name" value="WH_DNA-bd_sf"/>
</dbReference>
<dbReference type="Gene3D" id="1.10.10.10">
    <property type="entry name" value="Winged helix-like DNA-binding domain superfamily/Winged helix DNA-binding domain"/>
    <property type="match status" value="1"/>
</dbReference>
<feature type="domain" description="HTH marR-type" evidence="4">
    <location>
        <begin position="11"/>
        <end position="144"/>
    </location>
</feature>
<evidence type="ECO:0000259" key="4">
    <source>
        <dbReference type="PROSITE" id="PS50995"/>
    </source>
</evidence>
<dbReference type="EMBL" id="UOED01000030">
    <property type="protein sequence ID" value="VAV87921.1"/>
    <property type="molecule type" value="Genomic_DNA"/>
</dbReference>
<dbReference type="PANTHER" id="PTHR42756">
    <property type="entry name" value="TRANSCRIPTIONAL REGULATOR, MARR"/>
    <property type="match status" value="1"/>
</dbReference>
<evidence type="ECO:0000256" key="3">
    <source>
        <dbReference type="ARBA" id="ARBA00023163"/>
    </source>
</evidence>
<dbReference type="AlphaFoldDB" id="A0A3B0R727"/>
<dbReference type="PRINTS" id="PR00598">
    <property type="entry name" value="HTHMARR"/>
</dbReference>